<evidence type="ECO:0000259" key="5">
    <source>
        <dbReference type="SMART" id="SM00062"/>
    </source>
</evidence>
<evidence type="ECO:0000256" key="3">
    <source>
        <dbReference type="ARBA" id="ARBA00023288"/>
    </source>
</evidence>
<dbReference type="EMBL" id="FNEN01000015">
    <property type="protein sequence ID" value="SDJ11086.1"/>
    <property type="molecule type" value="Genomic_DNA"/>
</dbReference>
<dbReference type="InterPro" id="IPR014337">
    <property type="entry name" value="Ectoine_EhuB"/>
</dbReference>
<gene>
    <name evidence="6" type="ORF">SAMN04488123_11520</name>
</gene>
<dbReference type="OrthoDB" id="115856at2"/>
<feature type="domain" description="Solute-binding protein family 3/N-terminal" evidence="5">
    <location>
        <begin position="35"/>
        <end position="267"/>
    </location>
</feature>
<protein>
    <submittedName>
        <fullName evidence="6">Amino acid ABC transporter substrate-binding protein, PAAT family</fullName>
    </submittedName>
</protein>
<organism evidence="6 7">
    <name type="scientific">Natribacillus halophilus</name>
    <dbReference type="NCBI Taxonomy" id="549003"/>
    <lineage>
        <taxon>Bacteria</taxon>
        <taxon>Bacillati</taxon>
        <taxon>Bacillota</taxon>
        <taxon>Bacilli</taxon>
        <taxon>Bacillales</taxon>
        <taxon>Bacillaceae</taxon>
        <taxon>Natribacillus</taxon>
    </lineage>
</organism>
<evidence type="ECO:0000256" key="1">
    <source>
        <dbReference type="ARBA" id="ARBA00022729"/>
    </source>
</evidence>
<dbReference type="SUPFAM" id="SSF53850">
    <property type="entry name" value="Periplasmic binding protein-like II"/>
    <property type="match status" value="1"/>
</dbReference>
<dbReference type="SMART" id="SM00062">
    <property type="entry name" value="PBPb"/>
    <property type="match status" value="1"/>
</dbReference>
<dbReference type="PANTHER" id="PTHR35936">
    <property type="entry name" value="MEMBRANE-BOUND LYTIC MUREIN TRANSGLYCOSYLASE F"/>
    <property type="match status" value="1"/>
</dbReference>
<dbReference type="NCBIfam" id="TIGR02995">
    <property type="entry name" value="ectoine_ehuB"/>
    <property type="match status" value="1"/>
</dbReference>
<dbReference type="Pfam" id="PF00497">
    <property type="entry name" value="SBP_bac_3"/>
    <property type="match status" value="1"/>
</dbReference>
<keyword evidence="7" id="KW-1185">Reference proteome</keyword>
<proteinExistence type="predicted"/>
<evidence type="ECO:0000313" key="7">
    <source>
        <dbReference type="Proteomes" id="UP000198853"/>
    </source>
</evidence>
<feature type="chain" id="PRO_5039647562" evidence="4">
    <location>
        <begin position="20"/>
        <end position="285"/>
    </location>
</feature>
<keyword evidence="1 4" id="KW-0732">Signal</keyword>
<dbReference type="Gene3D" id="3.40.190.10">
    <property type="entry name" value="Periplasmic binding protein-like II"/>
    <property type="match status" value="2"/>
</dbReference>
<dbReference type="GO" id="GO:0051470">
    <property type="term" value="P:ectoine transmembrane transport"/>
    <property type="evidence" value="ECO:0007669"/>
    <property type="project" value="InterPro"/>
</dbReference>
<accession>A0A1G8R279</accession>
<sequence>MKKKMGLLSALAGVGMLIAACGGETTVGDLEEEGVVQVGVANEEPYGYLDGETATGASTEVARAVFQNMGVDDVEATVTEFGNLIPSLNAGNFDVVTAGMDVQPERCENASFGDLEYSYGEGMAVEAGNPMDLHSYEDIVEEDATVSVMSGANQLDMFEDLGIDEDNIQHSDDIPGNIAALEAGDVDATVMTGATMNSAMENADTDAIEQPEDFTDPVIDGEEMVSYGAAVFRDEDEELRDAYNESLQELKESGEIAEIIEEFGFEEDDVVTDEMTTEERCEGEG</sequence>
<evidence type="ECO:0000256" key="4">
    <source>
        <dbReference type="SAM" id="SignalP"/>
    </source>
</evidence>
<reference evidence="6 7" key="1">
    <citation type="submission" date="2016-10" db="EMBL/GenBank/DDBJ databases">
        <authorList>
            <person name="de Groot N.N."/>
        </authorList>
    </citation>
    <scope>NUCLEOTIDE SEQUENCE [LARGE SCALE GENOMIC DNA]</scope>
    <source>
        <strain evidence="6 7">DSM 21771</strain>
    </source>
</reference>
<dbReference type="RefSeq" id="WP_090399355.1">
    <property type="nucleotide sequence ID" value="NZ_FNEN01000015.1"/>
</dbReference>
<dbReference type="GO" id="GO:0033294">
    <property type="term" value="F:ectoine binding"/>
    <property type="evidence" value="ECO:0007669"/>
    <property type="project" value="InterPro"/>
</dbReference>
<dbReference type="PANTHER" id="PTHR35936:SF17">
    <property type="entry name" value="ARGININE-BINDING EXTRACELLULAR PROTEIN ARTP"/>
    <property type="match status" value="1"/>
</dbReference>
<evidence type="ECO:0000313" key="6">
    <source>
        <dbReference type="EMBL" id="SDJ11086.1"/>
    </source>
</evidence>
<dbReference type="InterPro" id="IPR001638">
    <property type="entry name" value="Solute-binding_3/MltF_N"/>
</dbReference>
<dbReference type="PROSITE" id="PS51257">
    <property type="entry name" value="PROKAR_LIPOPROTEIN"/>
    <property type="match status" value="1"/>
</dbReference>
<keyword evidence="2" id="KW-0564">Palmitate</keyword>
<evidence type="ECO:0000256" key="2">
    <source>
        <dbReference type="ARBA" id="ARBA00023139"/>
    </source>
</evidence>
<dbReference type="Proteomes" id="UP000198853">
    <property type="component" value="Unassembled WGS sequence"/>
</dbReference>
<feature type="signal peptide" evidence="4">
    <location>
        <begin position="1"/>
        <end position="19"/>
    </location>
</feature>
<name>A0A1G8R279_9BACI</name>
<dbReference type="AlphaFoldDB" id="A0A1G8R279"/>
<keyword evidence="3" id="KW-0449">Lipoprotein</keyword>